<reference evidence="5" key="1">
    <citation type="submission" date="2018-11" db="EMBL/GenBank/DDBJ databases">
        <authorList>
            <person name="Grassa J C."/>
        </authorList>
    </citation>
    <scope>NUCLEOTIDE SEQUENCE [LARGE SCALE GENOMIC DNA]</scope>
</reference>
<keyword evidence="6" id="KW-1185">Reference proteome</keyword>
<name>A0A803QTS2_CANSA</name>
<proteinExistence type="predicted"/>
<gene>
    <name evidence="5" type="primary">LOC115705166</name>
</gene>
<comment type="subcellular location">
    <subcellularLocation>
        <location evidence="1">Nucleus</location>
    </subcellularLocation>
</comment>
<feature type="compositionally biased region" description="Low complexity" evidence="3">
    <location>
        <begin position="66"/>
        <end position="87"/>
    </location>
</feature>
<keyword evidence="4" id="KW-0812">Transmembrane</keyword>
<evidence type="ECO:0000313" key="6">
    <source>
        <dbReference type="Proteomes" id="UP000596661"/>
    </source>
</evidence>
<feature type="region of interest" description="Disordered" evidence="3">
    <location>
        <begin position="66"/>
        <end position="88"/>
    </location>
</feature>
<evidence type="ECO:0000256" key="3">
    <source>
        <dbReference type="SAM" id="MobiDB-lite"/>
    </source>
</evidence>
<evidence type="ECO:0000256" key="2">
    <source>
        <dbReference type="ARBA" id="ARBA00023242"/>
    </source>
</evidence>
<evidence type="ECO:0000313" key="5">
    <source>
        <dbReference type="EnsemblPlants" id="cds.novel_model_1294_5bd9a17a.3.5bd9b135"/>
    </source>
</evidence>
<evidence type="ECO:0000256" key="4">
    <source>
        <dbReference type="SAM" id="Phobius"/>
    </source>
</evidence>
<dbReference type="PANTHER" id="PTHR33172:SF103">
    <property type="entry name" value="PROTEIN OXIDATIVE STRESS 3"/>
    <property type="match status" value="1"/>
</dbReference>
<accession>A0A803QTS2</accession>
<dbReference type="Gramene" id="novel_model_1294_5bd9a17a.3.5bd9b135">
    <property type="protein sequence ID" value="cds.novel_model_1294_5bd9a17a.3.5bd9b135"/>
    <property type="gene ID" value="novel_gene_717_5bd9a17a"/>
</dbReference>
<dbReference type="GO" id="GO:0006950">
    <property type="term" value="P:response to stress"/>
    <property type="evidence" value="ECO:0007669"/>
    <property type="project" value="UniProtKB-ARBA"/>
</dbReference>
<dbReference type="GO" id="GO:0005634">
    <property type="term" value="C:nucleus"/>
    <property type="evidence" value="ECO:0007669"/>
    <property type="project" value="UniProtKB-SubCell"/>
</dbReference>
<reference evidence="5" key="2">
    <citation type="submission" date="2021-03" db="UniProtKB">
        <authorList>
            <consortium name="EnsemblPlants"/>
        </authorList>
    </citation>
    <scope>IDENTIFICATION</scope>
</reference>
<evidence type="ECO:0000256" key="1">
    <source>
        <dbReference type="ARBA" id="ARBA00004123"/>
    </source>
</evidence>
<protein>
    <submittedName>
        <fullName evidence="5">Uncharacterized protein</fullName>
    </submittedName>
</protein>
<dbReference type="InterPro" id="IPR051992">
    <property type="entry name" value="OxStress_Response_Reg"/>
</dbReference>
<dbReference type="PANTHER" id="PTHR33172">
    <property type="entry name" value="OS08G0516900 PROTEIN"/>
    <property type="match status" value="1"/>
</dbReference>
<sequence>MNKEAEKIISENQRVDNKLLLAQNDRWVMNMESCNNNNKDINIESRSIDSSLDSIESSSSSELVEDASSSSSSKSSSSTSISSFSSSNNGPLYELSELMVHLPIRYIFFLYNIICDRLSQVLLLFSSGYFTYFDFGVLNVFLYMCRRGLSKYYQGKSQSFTSLANAVNVEDLPKKVSPYRRKMMMKSCKSYGGGLDSKLHYPKGLISKKSTARGSLLFSRHL</sequence>
<dbReference type="AlphaFoldDB" id="A0A803QTS2"/>
<keyword evidence="2" id="KW-0539">Nucleus</keyword>
<dbReference type="EnsemblPlants" id="novel_model_1294_5bd9a17a.3.5bd9b135">
    <property type="protein sequence ID" value="cds.novel_model_1294_5bd9a17a.3.5bd9b135"/>
    <property type="gene ID" value="novel_gene_717_5bd9a17a"/>
</dbReference>
<keyword evidence="4" id="KW-0472">Membrane</keyword>
<keyword evidence="4" id="KW-1133">Transmembrane helix</keyword>
<dbReference type="EMBL" id="UZAU01000206">
    <property type="status" value="NOT_ANNOTATED_CDS"/>
    <property type="molecule type" value="Genomic_DNA"/>
</dbReference>
<organism evidence="5 6">
    <name type="scientific">Cannabis sativa</name>
    <name type="common">Hemp</name>
    <name type="synonym">Marijuana</name>
    <dbReference type="NCBI Taxonomy" id="3483"/>
    <lineage>
        <taxon>Eukaryota</taxon>
        <taxon>Viridiplantae</taxon>
        <taxon>Streptophyta</taxon>
        <taxon>Embryophyta</taxon>
        <taxon>Tracheophyta</taxon>
        <taxon>Spermatophyta</taxon>
        <taxon>Magnoliopsida</taxon>
        <taxon>eudicotyledons</taxon>
        <taxon>Gunneridae</taxon>
        <taxon>Pentapetalae</taxon>
        <taxon>rosids</taxon>
        <taxon>fabids</taxon>
        <taxon>Rosales</taxon>
        <taxon>Cannabaceae</taxon>
        <taxon>Cannabis</taxon>
    </lineage>
</organism>
<feature type="transmembrane region" description="Helical" evidence="4">
    <location>
        <begin position="121"/>
        <end position="144"/>
    </location>
</feature>
<dbReference type="Proteomes" id="UP000596661">
    <property type="component" value="Chromosome 2"/>
</dbReference>